<gene>
    <name evidence="2" type="ORF">HHL09_26155</name>
</gene>
<dbReference type="KEGG" id="luo:HHL09_26155"/>
<keyword evidence="1" id="KW-0812">Transmembrane</keyword>
<name>A0A858RRE5_9BACT</name>
<keyword evidence="1" id="KW-0472">Membrane</keyword>
<evidence type="ECO:0000256" key="1">
    <source>
        <dbReference type="SAM" id="Phobius"/>
    </source>
</evidence>
<dbReference type="EMBL" id="CP051774">
    <property type="protein sequence ID" value="QJE99114.1"/>
    <property type="molecule type" value="Genomic_DNA"/>
</dbReference>
<dbReference type="AlphaFoldDB" id="A0A858RRE5"/>
<dbReference type="RefSeq" id="WP_169457600.1">
    <property type="nucleotide sequence ID" value="NZ_CP051774.1"/>
</dbReference>
<reference evidence="2 3" key="1">
    <citation type="submission" date="2020-04" db="EMBL/GenBank/DDBJ databases">
        <title>Luteolibacter sp. G-1-1-1 isolated from soil.</title>
        <authorList>
            <person name="Dahal R.H."/>
        </authorList>
    </citation>
    <scope>NUCLEOTIDE SEQUENCE [LARGE SCALE GENOMIC DNA]</scope>
    <source>
        <strain evidence="2 3">G-1-1-1</strain>
    </source>
</reference>
<feature type="transmembrane region" description="Helical" evidence="1">
    <location>
        <begin position="9"/>
        <end position="27"/>
    </location>
</feature>
<keyword evidence="3" id="KW-1185">Reference proteome</keyword>
<dbReference type="Proteomes" id="UP000501812">
    <property type="component" value="Chromosome"/>
</dbReference>
<evidence type="ECO:0000313" key="3">
    <source>
        <dbReference type="Proteomes" id="UP000501812"/>
    </source>
</evidence>
<feature type="transmembrane region" description="Helical" evidence="1">
    <location>
        <begin position="130"/>
        <end position="149"/>
    </location>
</feature>
<protein>
    <submittedName>
        <fullName evidence="2">Uncharacterized protein</fullName>
    </submittedName>
</protein>
<sequence>MNPKPLPRSITFWSGIFVMLFITWAWWDSFQNYSVAYVRDRIEVQSTQGMMVFGEADQIDPMGGKRVKRTSKLPTKVFPEPVFLRGGGETLEDEAQYRKWDEEMRAAPDQIVRARLDMKTFPRDQVRLMLPYWLFVLAVALPWCGLLMLRARRIRKAASRGLTEP</sequence>
<accession>A0A858RRE5</accession>
<evidence type="ECO:0000313" key="2">
    <source>
        <dbReference type="EMBL" id="QJE99114.1"/>
    </source>
</evidence>
<organism evidence="2 3">
    <name type="scientific">Luteolibacter luteus</name>
    <dbReference type="NCBI Taxonomy" id="2728835"/>
    <lineage>
        <taxon>Bacteria</taxon>
        <taxon>Pseudomonadati</taxon>
        <taxon>Verrucomicrobiota</taxon>
        <taxon>Verrucomicrobiia</taxon>
        <taxon>Verrucomicrobiales</taxon>
        <taxon>Verrucomicrobiaceae</taxon>
        <taxon>Luteolibacter</taxon>
    </lineage>
</organism>
<proteinExistence type="predicted"/>
<keyword evidence="1" id="KW-1133">Transmembrane helix</keyword>